<gene>
    <name evidence="1" type="ORF">BDM02DRAFT_510746</name>
</gene>
<protein>
    <submittedName>
        <fullName evidence="1">Uncharacterized protein</fullName>
    </submittedName>
</protein>
<dbReference type="Proteomes" id="UP000886501">
    <property type="component" value="Unassembled WGS sequence"/>
</dbReference>
<evidence type="ECO:0000313" key="2">
    <source>
        <dbReference type="Proteomes" id="UP000886501"/>
    </source>
</evidence>
<dbReference type="EMBL" id="MU118089">
    <property type="protein sequence ID" value="KAF9645485.1"/>
    <property type="molecule type" value="Genomic_DNA"/>
</dbReference>
<sequence length="319" mass="33040">MSFFLPLAILFLPAVAAPVPAWAPRSSLGVATGTSALGFGAYPGPWTPRELMTVPKTSLVSTTSITDSLSLMGTGLDTGLSSTLQDLTVIDSALDLHLGTWISSDDLGNYLGTDTLSLAIPATGLAVRVGEEPESWVSILETETSSQAIADLESSSWILLDDLACDLTADTFVSVQSILVYQPDGSSDATVYVSLTDLESTLNALPLDHTLDSFLYTDIVGVSPDPGPGNDLGTATPLSESPSSDPYLDASTQVGSETDLLVSNDDLEINSNIVADGTSDLLTSTSSLDFDTNLTDSLDTSIKAGLTSSLSDLGVSACS</sequence>
<organism evidence="1 2">
    <name type="scientific">Thelephora ganbajun</name>
    <name type="common">Ganba fungus</name>
    <dbReference type="NCBI Taxonomy" id="370292"/>
    <lineage>
        <taxon>Eukaryota</taxon>
        <taxon>Fungi</taxon>
        <taxon>Dikarya</taxon>
        <taxon>Basidiomycota</taxon>
        <taxon>Agaricomycotina</taxon>
        <taxon>Agaricomycetes</taxon>
        <taxon>Thelephorales</taxon>
        <taxon>Thelephoraceae</taxon>
        <taxon>Thelephora</taxon>
    </lineage>
</organism>
<accession>A0ACB6Z6X2</accession>
<reference evidence="1" key="2">
    <citation type="journal article" date="2020" name="Nat. Commun.">
        <title>Large-scale genome sequencing of mycorrhizal fungi provides insights into the early evolution of symbiotic traits.</title>
        <authorList>
            <person name="Miyauchi S."/>
            <person name="Kiss E."/>
            <person name="Kuo A."/>
            <person name="Drula E."/>
            <person name="Kohler A."/>
            <person name="Sanchez-Garcia M."/>
            <person name="Morin E."/>
            <person name="Andreopoulos B."/>
            <person name="Barry K.W."/>
            <person name="Bonito G."/>
            <person name="Buee M."/>
            <person name="Carver A."/>
            <person name="Chen C."/>
            <person name="Cichocki N."/>
            <person name="Clum A."/>
            <person name="Culley D."/>
            <person name="Crous P.W."/>
            <person name="Fauchery L."/>
            <person name="Girlanda M."/>
            <person name="Hayes R.D."/>
            <person name="Keri Z."/>
            <person name="LaButti K."/>
            <person name="Lipzen A."/>
            <person name="Lombard V."/>
            <person name="Magnuson J."/>
            <person name="Maillard F."/>
            <person name="Murat C."/>
            <person name="Nolan M."/>
            <person name="Ohm R.A."/>
            <person name="Pangilinan J."/>
            <person name="Pereira M.F."/>
            <person name="Perotto S."/>
            <person name="Peter M."/>
            <person name="Pfister S."/>
            <person name="Riley R."/>
            <person name="Sitrit Y."/>
            <person name="Stielow J.B."/>
            <person name="Szollosi G."/>
            <person name="Zifcakova L."/>
            <person name="Stursova M."/>
            <person name="Spatafora J.W."/>
            <person name="Tedersoo L."/>
            <person name="Vaario L.M."/>
            <person name="Yamada A."/>
            <person name="Yan M."/>
            <person name="Wang P."/>
            <person name="Xu J."/>
            <person name="Bruns T."/>
            <person name="Baldrian P."/>
            <person name="Vilgalys R."/>
            <person name="Dunand C."/>
            <person name="Henrissat B."/>
            <person name="Grigoriev I.V."/>
            <person name="Hibbett D."/>
            <person name="Nagy L.G."/>
            <person name="Martin F.M."/>
        </authorList>
    </citation>
    <scope>NUCLEOTIDE SEQUENCE</scope>
    <source>
        <strain evidence="1">P2</strain>
    </source>
</reference>
<comment type="caution">
    <text evidence="1">The sequence shown here is derived from an EMBL/GenBank/DDBJ whole genome shotgun (WGS) entry which is preliminary data.</text>
</comment>
<proteinExistence type="predicted"/>
<reference evidence="1" key="1">
    <citation type="submission" date="2019-10" db="EMBL/GenBank/DDBJ databases">
        <authorList>
            <consortium name="DOE Joint Genome Institute"/>
            <person name="Kuo A."/>
            <person name="Miyauchi S."/>
            <person name="Kiss E."/>
            <person name="Drula E."/>
            <person name="Kohler A."/>
            <person name="Sanchez-Garcia M."/>
            <person name="Andreopoulos B."/>
            <person name="Barry K.W."/>
            <person name="Bonito G."/>
            <person name="Buee M."/>
            <person name="Carver A."/>
            <person name="Chen C."/>
            <person name="Cichocki N."/>
            <person name="Clum A."/>
            <person name="Culley D."/>
            <person name="Crous P.W."/>
            <person name="Fauchery L."/>
            <person name="Girlanda M."/>
            <person name="Hayes R."/>
            <person name="Keri Z."/>
            <person name="Labutti K."/>
            <person name="Lipzen A."/>
            <person name="Lombard V."/>
            <person name="Magnuson J."/>
            <person name="Maillard F."/>
            <person name="Morin E."/>
            <person name="Murat C."/>
            <person name="Nolan M."/>
            <person name="Ohm R."/>
            <person name="Pangilinan J."/>
            <person name="Pereira M."/>
            <person name="Perotto S."/>
            <person name="Peter M."/>
            <person name="Riley R."/>
            <person name="Sitrit Y."/>
            <person name="Stielow B."/>
            <person name="Szollosi G."/>
            <person name="Zifcakova L."/>
            <person name="Stursova M."/>
            <person name="Spatafora J.W."/>
            <person name="Tedersoo L."/>
            <person name="Vaario L.-M."/>
            <person name="Yamada A."/>
            <person name="Yan M."/>
            <person name="Wang P."/>
            <person name="Xu J."/>
            <person name="Bruns T."/>
            <person name="Baldrian P."/>
            <person name="Vilgalys R."/>
            <person name="Henrissat B."/>
            <person name="Grigoriev I.V."/>
            <person name="Hibbett D."/>
            <person name="Nagy L.G."/>
            <person name="Martin F.M."/>
        </authorList>
    </citation>
    <scope>NUCLEOTIDE SEQUENCE</scope>
    <source>
        <strain evidence="1">P2</strain>
    </source>
</reference>
<keyword evidence="2" id="KW-1185">Reference proteome</keyword>
<evidence type="ECO:0000313" key="1">
    <source>
        <dbReference type="EMBL" id="KAF9645485.1"/>
    </source>
</evidence>
<name>A0ACB6Z6X2_THEGA</name>